<dbReference type="OrthoDB" id="159229at2759"/>
<feature type="chain" id="PRO_5040744333" evidence="2">
    <location>
        <begin position="21"/>
        <end position="298"/>
    </location>
</feature>
<feature type="signal peptide" evidence="2">
    <location>
        <begin position="1"/>
        <end position="20"/>
    </location>
</feature>
<evidence type="ECO:0000313" key="4">
    <source>
        <dbReference type="Proteomes" id="UP001165083"/>
    </source>
</evidence>
<keyword evidence="4" id="KW-1185">Reference proteome</keyword>
<dbReference type="InterPro" id="IPR036423">
    <property type="entry name" value="SOD-like_Cu/Zn_dom_sf"/>
</dbReference>
<reference evidence="3" key="1">
    <citation type="submission" date="2023-04" db="EMBL/GenBank/DDBJ databases">
        <title>Phytophthora lilii NBRC 32176.</title>
        <authorList>
            <person name="Ichikawa N."/>
            <person name="Sato H."/>
            <person name="Tonouchi N."/>
        </authorList>
    </citation>
    <scope>NUCLEOTIDE SEQUENCE</scope>
    <source>
        <strain evidence="3">NBRC 32176</strain>
    </source>
</reference>
<accession>A0A9W6YJQ0</accession>
<dbReference type="AlphaFoldDB" id="A0A9W6YJQ0"/>
<feature type="compositionally biased region" description="Basic and acidic residues" evidence="1">
    <location>
        <begin position="197"/>
        <end position="228"/>
    </location>
</feature>
<comment type="caution">
    <text evidence="3">The sequence shown here is derived from an EMBL/GenBank/DDBJ whole genome shotgun (WGS) entry which is preliminary data.</text>
</comment>
<organism evidence="3 4">
    <name type="scientific">Phytophthora lilii</name>
    <dbReference type="NCBI Taxonomy" id="2077276"/>
    <lineage>
        <taxon>Eukaryota</taxon>
        <taxon>Sar</taxon>
        <taxon>Stramenopiles</taxon>
        <taxon>Oomycota</taxon>
        <taxon>Peronosporomycetes</taxon>
        <taxon>Peronosporales</taxon>
        <taxon>Peronosporaceae</taxon>
        <taxon>Phytophthora</taxon>
    </lineage>
</organism>
<dbReference type="EMBL" id="BSXW01012496">
    <property type="protein sequence ID" value="GMF65728.1"/>
    <property type="molecule type" value="Genomic_DNA"/>
</dbReference>
<protein>
    <submittedName>
        <fullName evidence="3">Unnamed protein product</fullName>
    </submittedName>
</protein>
<dbReference type="GO" id="GO:0006801">
    <property type="term" value="P:superoxide metabolic process"/>
    <property type="evidence" value="ECO:0007669"/>
    <property type="project" value="InterPro"/>
</dbReference>
<feature type="compositionally biased region" description="Basic and acidic residues" evidence="1">
    <location>
        <begin position="277"/>
        <end position="298"/>
    </location>
</feature>
<dbReference type="Gene3D" id="2.60.40.200">
    <property type="entry name" value="Superoxide dismutase, copper/zinc binding domain"/>
    <property type="match status" value="1"/>
</dbReference>
<evidence type="ECO:0000313" key="3">
    <source>
        <dbReference type="EMBL" id="GMF65728.1"/>
    </source>
</evidence>
<keyword evidence="2" id="KW-0732">Signal</keyword>
<gene>
    <name evidence="3" type="ORF">Plil01_001834200</name>
</gene>
<dbReference type="Proteomes" id="UP001165083">
    <property type="component" value="Unassembled WGS sequence"/>
</dbReference>
<dbReference type="GO" id="GO:0046872">
    <property type="term" value="F:metal ion binding"/>
    <property type="evidence" value="ECO:0007669"/>
    <property type="project" value="InterPro"/>
</dbReference>
<feature type="compositionally biased region" description="Acidic residues" evidence="1">
    <location>
        <begin position="174"/>
        <end position="196"/>
    </location>
</feature>
<evidence type="ECO:0000256" key="1">
    <source>
        <dbReference type="SAM" id="MobiDB-lite"/>
    </source>
</evidence>
<feature type="region of interest" description="Disordered" evidence="1">
    <location>
        <begin position="168"/>
        <end position="298"/>
    </location>
</feature>
<sequence>MVRVITSTCVFAALVASAASHNPAYIYKFDAANAAGVDGSIQVKYAGEDSSTATITASLDFSGVDQAEIAAFDGNCTEAVTSYKWHIHTKWNSTLTSDSFKQCSKAATDNHYDPLRACGTASEYIAEPECKAKSLNYACNPANYMNDPLACEKGDLSGKFGAFKLSEDSTVSADEGDHESDEGDHEDSDEHEYDEGSEGHNSESGETEQQHEHSDEHKYGEESKTSHDESDEEQQQQQHGSGGHEYEGDHDESDEEHHHHNEHQESGEHEYDEEETDHGHNEQQQNEYHDDKDHQKCA</sequence>
<proteinExistence type="predicted"/>
<name>A0A9W6YJQ0_9STRA</name>
<feature type="compositionally biased region" description="Basic and acidic residues" evidence="1">
    <location>
        <begin position="255"/>
        <end position="269"/>
    </location>
</feature>
<evidence type="ECO:0000256" key="2">
    <source>
        <dbReference type="SAM" id="SignalP"/>
    </source>
</evidence>